<comment type="caution">
    <text evidence="2">The sequence shown here is derived from an EMBL/GenBank/DDBJ whole genome shotgun (WGS) entry which is preliminary data.</text>
</comment>
<dbReference type="EMBL" id="PGOL01001263">
    <property type="protein sequence ID" value="PKI59616.1"/>
    <property type="molecule type" value="Genomic_DNA"/>
</dbReference>
<protein>
    <submittedName>
        <fullName evidence="2">Uncharacterized protein</fullName>
    </submittedName>
</protein>
<dbReference type="Proteomes" id="UP000233551">
    <property type="component" value="Unassembled WGS sequence"/>
</dbReference>
<gene>
    <name evidence="2" type="ORF">CRG98_020025</name>
</gene>
<evidence type="ECO:0000256" key="1">
    <source>
        <dbReference type="SAM" id="MobiDB-lite"/>
    </source>
</evidence>
<evidence type="ECO:0000313" key="2">
    <source>
        <dbReference type="EMBL" id="PKI59616.1"/>
    </source>
</evidence>
<dbReference type="InterPro" id="IPR036879">
    <property type="entry name" value="TF_MADSbox_sf"/>
</dbReference>
<reference evidence="2 3" key="1">
    <citation type="submission" date="2017-11" db="EMBL/GenBank/DDBJ databases">
        <title>De-novo sequencing of pomegranate (Punica granatum L.) genome.</title>
        <authorList>
            <person name="Akparov Z."/>
            <person name="Amiraslanov A."/>
            <person name="Hajiyeva S."/>
            <person name="Abbasov M."/>
            <person name="Kaur K."/>
            <person name="Hamwieh A."/>
            <person name="Solovyev V."/>
            <person name="Salamov A."/>
            <person name="Braich B."/>
            <person name="Kosarev P."/>
            <person name="Mahmoud A."/>
            <person name="Hajiyev E."/>
            <person name="Babayeva S."/>
            <person name="Izzatullayeva V."/>
            <person name="Mammadov A."/>
            <person name="Mammadov A."/>
            <person name="Sharifova S."/>
            <person name="Ojaghi J."/>
            <person name="Eynullazada K."/>
            <person name="Bayramov B."/>
            <person name="Abdulazimova A."/>
            <person name="Shahmuradov I."/>
        </authorList>
    </citation>
    <scope>NUCLEOTIDE SEQUENCE [LARGE SCALE GENOMIC DNA]</scope>
    <source>
        <strain evidence="3">cv. AG2017</strain>
        <tissue evidence="2">Leaf</tissue>
    </source>
</reference>
<keyword evidence="3" id="KW-1185">Reference proteome</keyword>
<feature type="region of interest" description="Disordered" evidence="1">
    <location>
        <begin position="206"/>
        <end position="228"/>
    </location>
</feature>
<proteinExistence type="predicted"/>
<dbReference type="Gene3D" id="3.40.1810.10">
    <property type="entry name" value="Transcription factor, MADS-box"/>
    <property type="match status" value="1"/>
</dbReference>
<dbReference type="SUPFAM" id="SSF55455">
    <property type="entry name" value="SRF-like"/>
    <property type="match status" value="1"/>
</dbReference>
<organism evidence="2 3">
    <name type="scientific">Punica granatum</name>
    <name type="common">Pomegranate</name>
    <dbReference type="NCBI Taxonomy" id="22663"/>
    <lineage>
        <taxon>Eukaryota</taxon>
        <taxon>Viridiplantae</taxon>
        <taxon>Streptophyta</taxon>
        <taxon>Embryophyta</taxon>
        <taxon>Tracheophyta</taxon>
        <taxon>Spermatophyta</taxon>
        <taxon>Magnoliopsida</taxon>
        <taxon>eudicotyledons</taxon>
        <taxon>Gunneridae</taxon>
        <taxon>Pentapetalae</taxon>
        <taxon>rosids</taxon>
        <taxon>malvids</taxon>
        <taxon>Myrtales</taxon>
        <taxon>Lythraceae</taxon>
        <taxon>Punica</taxon>
    </lineage>
</organism>
<dbReference type="STRING" id="22663.A0A2I0JVW5"/>
<evidence type="ECO:0000313" key="3">
    <source>
        <dbReference type="Proteomes" id="UP000233551"/>
    </source>
</evidence>
<name>A0A2I0JVW5_PUNGR</name>
<sequence>MSSAAKVRLVLVPPRLSMEEEPGSMSIVEGGCLRARDNVYAKIDHTLHVRVAFMRSYCSCGATIYKQASELATFCGTDNEILMFSPTRKPLSFGTPTIDAVMEDYLKRNILGKPLDDGSMQMILEANQRTRIKELRAILNETLSQLEAERISGKSLLQLIKASQAAKATRGEVNWWHAKIGALSTAQLKQVSSSMEQFYGDLINHMKQGNSDEQNNNNNDNDDVAPSSDSLLEAVNFDHQVSDFETGNEASPDEIFN</sequence>
<dbReference type="GO" id="GO:0046983">
    <property type="term" value="F:protein dimerization activity"/>
    <property type="evidence" value="ECO:0007669"/>
    <property type="project" value="InterPro"/>
</dbReference>
<dbReference type="GO" id="GO:0003677">
    <property type="term" value="F:DNA binding"/>
    <property type="evidence" value="ECO:0007669"/>
    <property type="project" value="InterPro"/>
</dbReference>
<dbReference type="AlphaFoldDB" id="A0A2I0JVW5"/>
<accession>A0A2I0JVW5</accession>